<gene>
    <name evidence="2" type="ORF">PAXRUDRAFT_135919</name>
</gene>
<reference evidence="2 3" key="1">
    <citation type="submission" date="2014-04" db="EMBL/GenBank/DDBJ databases">
        <authorList>
            <consortium name="DOE Joint Genome Institute"/>
            <person name="Kuo A."/>
            <person name="Kohler A."/>
            <person name="Jargeat P."/>
            <person name="Nagy L.G."/>
            <person name="Floudas D."/>
            <person name="Copeland A."/>
            <person name="Barry K.W."/>
            <person name="Cichocki N."/>
            <person name="Veneault-Fourrey C."/>
            <person name="LaButti K."/>
            <person name="Lindquist E.A."/>
            <person name="Lipzen A."/>
            <person name="Lundell T."/>
            <person name="Morin E."/>
            <person name="Murat C."/>
            <person name="Sun H."/>
            <person name="Tunlid A."/>
            <person name="Henrissat B."/>
            <person name="Grigoriev I.V."/>
            <person name="Hibbett D.S."/>
            <person name="Martin F."/>
            <person name="Nordberg H.P."/>
            <person name="Cantor M.N."/>
            <person name="Hua S.X."/>
        </authorList>
    </citation>
    <scope>NUCLEOTIDE SEQUENCE [LARGE SCALE GENOMIC DNA]</scope>
    <source>
        <strain evidence="2 3">Ve08.2h10</strain>
    </source>
</reference>
<sequence length="111" mass="12514">YDFNETVWGKMTRHYLEPIEALLDEQFELVVKETQKYGKGKGKGVATTSLENSANDDGEFNNLFFLSLTISCTVLSLACLLTVKIGFLQAVPELSEEQSRLWLQLMCCTLV</sequence>
<evidence type="ECO:0000313" key="3">
    <source>
        <dbReference type="Proteomes" id="UP000054538"/>
    </source>
</evidence>
<dbReference type="InParanoid" id="A0A0D0DHF3"/>
<organism evidence="2 3">
    <name type="scientific">Paxillus rubicundulus Ve08.2h10</name>
    <dbReference type="NCBI Taxonomy" id="930991"/>
    <lineage>
        <taxon>Eukaryota</taxon>
        <taxon>Fungi</taxon>
        <taxon>Dikarya</taxon>
        <taxon>Basidiomycota</taxon>
        <taxon>Agaricomycotina</taxon>
        <taxon>Agaricomycetes</taxon>
        <taxon>Agaricomycetidae</taxon>
        <taxon>Boletales</taxon>
        <taxon>Paxilineae</taxon>
        <taxon>Paxillaceae</taxon>
        <taxon>Paxillus</taxon>
    </lineage>
</organism>
<dbReference type="HOGENOM" id="CLU_2164434_0_0_1"/>
<dbReference type="EMBL" id="KN824927">
    <property type="protein sequence ID" value="KIK97642.1"/>
    <property type="molecule type" value="Genomic_DNA"/>
</dbReference>
<keyword evidence="1" id="KW-0472">Membrane</keyword>
<keyword evidence="3" id="KW-1185">Reference proteome</keyword>
<reference evidence="3" key="2">
    <citation type="submission" date="2015-01" db="EMBL/GenBank/DDBJ databases">
        <title>Evolutionary Origins and Diversification of the Mycorrhizal Mutualists.</title>
        <authorList>
            <consortium name="DOE Joint Genome Institute"/>
            <consortium name="Mycorrhizal Genomics Consortium"/>
            <person name="Kohler A."/>
            <person name="Kuo A."/>
            <person name="Nagy L.G."/>
            <person name="Floudas D."/>
            <person name="Copeland A."/>
            <person name="Barry K.W."/>
            <person name="Cichocki N."/>
            <person name="Veneault-Fourrey C."/>
            <person name="LaButti K."/>
            <person name="Lindquist E.A."/>
            <person name="Lipzen A."/>
            <person name="Lundell T."/>
            <person name="Morin E."/>
            <person name="Murat C."/>
            <person name="Riley R."/>
            <person name="Ohm R."/>
            <person name="Sun H."/>
            <person name="Tunlid A."/>
            <person name="Henrissat B."/>
            <person name="Grigoriev I.V."/>
            <person name="Hibbett D.S."/>
            <person name="Martin F."/>
        </authorList>
    </citation>
    <scope>NUCLEOTIDE SEQUENCE [LARGE SCALE GENOMIC DNA]</scope>
    <source>
        <strain evidence="3">Ve08.2h10</strain>
    </source>
</reference>
<keyword evidence="1" id="KW-0812">Transmembrane</keyword>
<keyword evidence="1" id="KW-1133">Transmembrane helix</keyword>
<dbReference type="Proteomes" id="UP000054538">
    <property type="component" value="Unassembled WGS sequence"/>
</dbReference>
<feature type="transmembrane region" description="Helical" evidence="1">
    <location>
        <begin position="63"/>
        <end position="83"/>
    </location>
</feature>
<proteinExistence type="predicted"/>
<accession>A0A0D0DHF3</accession>
<evidence type="ECO:0000313" key="2">
    <source>
        <dbReference type="EMBL" id="KIK97642.1"/>
    </source>
</evidence>
<protein>
    <submittedName>
        <fullName evidence="2">Uncharacterized protein</fullName>
    </submittedName>
</protein>
<feature type="non-terminal residue" evidence="2">
    <location>
        <position position="1"/>
    </location>
</feature>
<dbReference type="AlphaFoldDB" id="A0A0D0DHF3"/>
<name>A0A0D0DHF3_9AGAM</name>
<evidence type="ECO:0000256" key="1">
    <source>
        <dbReference type="SAM" id="Phobius"/>
    </source>
</evidence>